<name>A0A3E2TAX6_9FIRM</name>
<evidence type="ECO:0000313" key="2">
    <source>
        <dbReference type="Proteomes" id="UP000261140"/>
    </source>
</evidence>
<protein>
    <submittedName>
        <fullName evidence="1">Uncharacterized protein</fullName>
    </submittedName>
</protein>
<evidence type="ECO:0000313" key="1">
    <source>
        <dbReference type="EMBL" id="RGB71848.1"/>
    </source>
</evidence>
<dbReference type="RefSeq" id="WP_117505060.1">
    <property type="nucleotide sequence ID" value="NZ_QVEQ01000003.1"/>
</dbReference>
<proteinExistence type="predicted"/>
<organism evidence="1 2">
    <name type="scientific">Faecalibacterium prausnitzii</name>
    <dbReference type="NCBI Taxonomy" id="853"/>
    <lineage>
        <taxon>Bacteria</taxon>
        <taxon>Bacillati</taxon>
        <taxon>Bacillota</taxon>
        <taxon>Clostridia</taxon>
        <taxon>Eubacteriales</taxon>
        <taxon>Oscillospiraceae</taxon>
        <taxon>Faecalibacterium</taxon>
    </lineage>
</organism>
<sequence length="90" mass="10341">MPRYDVFLEGRTENSTCYFGVAVMADDQKEAEFLGHEAGRRKHRECDEIEVVSVRLRQAGKRMLCQCVPLKERALNLVKEAIKNGRSKID</sequence>
<dbReference type="AlphaFoldDB" id="A0A3E2TAX6"/>
<comment type="caution">
    <text evidence="1">The sequence shown here is derived from an EMBL/GenBank/DDBJ whole genome shotgun (WGS) entry which is preliminary data.</text>
</comment>
<dbReference type="Proteomes" id="UP000261140">
    <property type="component" value="Unassembled WGS sequence"/>
</dbReference>
<accession>A0A3E2TAX6</accession>
<gene>
    <name evidence="1" type="ORF">DWZ89_04925</name>
</gene>
<dbReference type="EMBL" id="QVEQ01000003">
    <property type="protein sequence ID" value="RGB71848.1"/>
    <property type="molecule type" value="Genomic_DNA"/>
</dbReference>
<reference evidence="1 2" key="1">
    <citation type="submission" date="2018-08" db="EMBL/GenBank/DDBJ databases">
        <title>A genome reference for cultivated species of the human gut microbiota.</title>
        <authorList>
            <person name="Zou Y."/>
            <person name="Xue W."/>
            <person name="Luo G."/>
        </authorList>
    </citation>
    <scope>NUCLEOTIDE SEQUENCE [LARGE SCALE GENOMIC DNA]</scope>
    <source>
        <strain evidence="1 2">AF36-11AT</strain>
    </source>
</reference>